<evidence type="ECO:0000256" key="8">
    <source>
        <dbReference type="ARBA" id="ARBA00022777"/>
    </source>
</evidence>
<name>A0A9X2B6Q3_9GAMM</name>
<dbReference type="Pfam" id="PF13614">
    <property type="entry name" value="AAA_31"/>
    <property type="match status" value="1"/>
</dbReference>
<evidence type="ECO:0000256" key="1">
    <source>
        <dbReference type="ARBA" id="ARBA00004429"/>
    </source>
</evidence>
<organism evidence="19 20">
    <name type="scientific">Acinetobacter sedimenti</name>
    <dbReference type="NCBI Taxonomy" id="2919922"/>
    <lineage>
        <taxon>Bacteria</taxon>
        <taxon>Pseudomonadati</taxon>
        <taxon>Pseudomonadota</taxon>
        <taxon>Gammaproteobacteria</taxon>
        <taxon>Moraxellales</taxon>
        <taxon>Moraxellaceae</taxon>
        <taxon>Acinetobacter</taxon>
    </lineage>
</organism>
<comment type="caution">
    <text evidence="19">The sequence shown here is derived from an EMBL/GenBank/DDBJ whole genome shotgun (WGS) entry which is preliminary data.</text>
</comment>
<dbReference type="PANTHER" id="PTHR32309:SF32">
    <property type="entry name" value="TYROSINE-PROTEIN KINASE ETK-RELATED"/>
    <property type="match status" value="1"/>
</dbReference>
<dbReference type="EMBL" id="JAKUML010000007">
    <property type="protein sequence ID" value="MCJ8146347.1"/>
    <property type="molecule type" value="Genomic_DNA"/>
</dbReference>
<evidence type="ECO:0000256" key="14">
    <source>
        <dbReference type="SAM" id="Coils"/>
    </source>
</evidence>
<keyword evidence="4" id="KW-0997">Cell inner membrane</keyword>
<dbReference type="GO" id="GO:0005886">
    <property type="term" value="C:plasma membrane"/>
    <property type="evidence" value="ECO:0007669"/>
    <property type="project" value="UniProtKB-SubCell"/>
</dbReference>
<feature type="domain" description="Polysaccharide chain length determinant N-terminal" evidence="16">
    <location>
        <begin position="10"/>
        <end position="102"/>
    </location>
</feature>
<dbReference type="Gene3D" id="3.40.50.300">
    <property type="entry name" value="P-loop containing nucleotide triphosphate hydrolases"/>
    <property type="match status" value="1"/>
</dbReference>
<gene>
    <name evidence="19" type="ORF">MKI79_05445</name>
</gene>
<reference evidence="19" key="1">
    <citation type="submission" date="2022-02" db="EMBL/GenBank/DDBJ databases">
        <title>Acinetobacter A3.8 sp. nov., isolated from Sediment (Zhairuo Island).</title>
        <authorList>
            <person name="Zheng K."/>
        </authorList>
    </citation>
    <scope>NUCLEOTIDE SEQUENCE</scope>
    <source>
        <strain evidence="19">A3.8</strain>
    </source>
</reference>
<dbReference type="GO" id="GO:0005524">
    <property type="term" value="F:ATP binding"/>
    <property type="evidence" value="ECO:0007669"/>
    <property type="project" value="UniProtKB-KW"/>
</dbReference>
<evidence type="ECO:0000256" key="10">
    <source>
        <dbReference type="ARBA" id="ARBA00022989"/>
    </source>
</evidence>
<keyword evidence="12" id="KW-0829">Tyrosine-protein kinase</keyword>
<sequence>MSKQIENSEDTIDLKELFFSILSHWKLILLCIFLSLVCALLYLRVTPNTYSVDALVQVEDNKGASAALLGDLSNVIEQKSPAQSEIEILKSRLILGQTIRKLNLDILVDQPNNSFSDRLFNSSDFKANYSPASLQINNHQDKFTITKFQVAQPYLDQDFTIRLNKNELHLVNTNTGESFKGKLSQDNIWTGSHGLVQLKVESPNGFKTEYTIKKLSLRNAVQMLSSKYSVSEKGKLTGILGLSYQGTDKAHITEVLNEILKTYIKQNIERRSAETQQTLSFLDEQLPELKQELDQAERAFNRFREQNNTVDVAKESELLLTQSIALETTKLELQQKQAELSAKYTSEHPLMREVNAQLQEIQERQNGLNNDLKRLPEIQRQYLQLFRDVEVNTQLYTTLLNNYQQLRIAKAGEIGNIRVIDHAVEPIQPIKPKKLQILVLSVFLGGFFGVLISLVMNMMRTGIRDSIEIETNFGLPVYGTVPRSMYQPSKPDKLKQIPILSINHSDDLTVESLRSVRTTILFALANAKHNVIAISSASPEAGKSFISTNLSVLLAQNSKKVLLIDADLRRGYLYKYFHTENQSGLSQVLLGQKQIDDAIIPSDHSNLYFLPRGSHPNNPSELLNSQQFEALIQNLRQKFDYIVIDTPPVLAVTDSLIIARHTGVNVLIANYAQTHIKEMGLAINRFENVDIKVNGIILNNVDIQSNSYGNGYNYAYAYTKSKD</sequence>
<dbReference type="InterPro" id="IPR005702">
    <property type="entry name" value="Wzc-like_C"/>
</dbReference>
<evidence type="ECO:0000256" key="6">
    <source>
        <dbReference type="ARBA" id="ARBA00022692"/>
    </source>
</evidence>
<feature type="coiled-coil region" evidence="14">
    <location>
        <begin position="265"/>
        <end position="306"/>
    </location>
</feature>
<dbReference type="GO" id="GO:0042802">
    <property type="term" value="F:identical protein binding"/>
    <property type="evidence" value="ECO:0007669"/>
    <property type="project" value="UniProtKB-ARBA"/>
</dbReference>
<dbReference type="SUPFAM" id="SSF52540">
    <property type="entry name" value="P-loop containing nucleoside triphosphate hydrolases"/>
    <property type="match status" value="1"/>
</dbReference>
<dbReference type="InterPro" id="IPR025669">
    <property type="entry name" value="AAA_dom"/>
</dbReference>
<evidence type="ECO:0000256" key="12">
    <source>
        <dbReference type="ARBA" id="ARBA00023137"/>
    </source>
</evidence>
<evidence type="ECO:0000259" key="16">
    <source>
        <dbReference type="Pfam" id="PF02706"/>
    </source>
</evidence>
<dbReference type="PANTHER" id="PTHR32309">
    <property type="entry name" value="TYROSINE-PROTEIN KINASE"/>
    <property type="match status" value="1"/>
</dbReference>
<comment type="similarity">
    <text evidence="2">Belongs to the etk/wzc family.</text>
</comment>
<keyword evidence="14" id="KW-0175">Coiled coil</keyword>
<dbReference type="CDD" id="cd05387">
    <property type="entry name" value="BY-kinase"/>
    <property type="match status" value="1"/>
</dbReference>
<dbReference type="GO" id="GO:0004715">
    <property type="term" value="F:non-membrane spanning protein tyrosine kinase activity"/>
    <property type="evidence" value="ECO:0007669"/>
    <property type="project" value="UniProtKB-EC"/>
</dbReference>
<feature type="transmembrane region" description="Helical" evidence="15">
    <location>
        <begin position="435"/>
        <end position="456"/>
    </location>
</feature>
<keyword evidence="6 15" id="KW-0812">Transmembrane</keyword>
<keyword evidence="7" id="KW-0547">Nucleotide-binding</keyword>
<evidence type="ECO:0000256" key="11">
    <source>
        <dbReference type="ARBA" id="ARBA00023136"/>
    </source>
</evidence>
<evidence type="ECO:0000313" key="19">
    <source>
        <dbReference type="EMBL" id="MCJ8146347.1"/>
    </source>
</evidence>
<dbReference type="Pfam" id="PF13807">
    <property type="entry name" value="GNVR"/>
    <property type="match status" value="1"/>
</dbReference>
<dbReference type="EC" id="2.7.10.2" evidence="19"/>
<dbReference type="AlphaFoldDB" id="A0A9X2B6Q3"/>
<dbReference type="InterPro" id="IPR003856">
    <property type="entry name" value="LPS_length_determ_N"/>
</dbReference>
<feature type="transmembrane region" description="Helical" evidence="15">
    <location>
        <begin position="21"/>
        <end position="43"/>
    </location>
</feature>
<evidence type="ECO:0000256" key="3">
    <source>
        <dbReference type="ARBA" id="ARBA00022475"/>
    </source>
</evidence>
<evidence type="ECO:0000313" key="20">
    <source>
        <dbReference type="Proteomes" id="UP001139701"/>
    </source>
</evidence>
<dbReference type="InterPro" id="IPR032807">
    <property type="entry name" value="GNVR"/>
</dbReference>
<keyword evidence="8" id="KW-0418">Kinase</keyword>
<keyword evidence="20" id="KW-1185">Reference proteome</keyword>
<comment type="subcellular location">
    <subcellularLocation>
        <location evidence="1">Cell inner membrane</location>
        <topology evidence="1">Multi-pass membrane protein</topology>
    </subcellularLocation>
</comment>
<keyword evidence="10 15" id="KW-1133">Transmembrane helix</keyword>
<dbReference type="InterPro" id="IPR050445">
    <property type="entry name" value="Bact_polysacc_biosynth/exp"/>
</dbReference>
<evidence type="ECO:0000259" key="17">
    <source>
        <dbReference type="Pfam" id="PF13614"/>
    </source>
</evidence>
<feature type="domain" description="AAA" evidence="17">
    <location>
        <begin position="530"/>
        <end position="685"/>
    </location>
</feature>
<proteinExistence type="inferred from homology"/>
<evidence type="ECO:0000256" key="15">
    <source>
        <dbReference type="SAM" id="Phobius"/>
    </source>
</evidence>
<keyword evidence="5 19" id="KW-0808">Transferase</keyword>
<evidence type="ECO:0000259" key="18">
    <source>
        <dbReference type="Pfam" id="PF13807"/>
    </source>
</evidence>
<protein>
    <submittedName>
        <fullName evidence="19">Polysaccharide biosynthesis tyrosine autokinase</fullName>
        <ecNumber evidence="19">2.7.10.2</ecNumber>
    </submittedName>
</protein>
<dbReference type="FunFam" id="3.40.50.300:FF:000527">
    <property type="entry name" value="Tyrosine-protein kinase etk"/>
    <property type="match status" value="1"/>
</dbReference>
<evidence type="ECO:0000256" key="4">
    <source>
        <dbReference type="ARBA" id="ARBA00022519"/>
    </source>
</evidence>
<keyword evidence="11 15" id="KW-0472">Membrane</keyword>
<dbReference type="NCBIfam" id="TIGR01007">
    <property type="entry name" value="eps_fam"/>
    <property type="match status" value="1"/>
</dbReference>
<accession>A0A9X2B6Q3</accession>
<evidence type="ECO:0000256" key="7">
    <source>
        <dbReference type="ARBA" id="ARBA00022741"/>
    </source>
</evidence>
<evidence type="ECO:0000256" key="9">
    <source>
        <dbReference type="ARBA" id="ARBA00022840"/>
    </source>
</evidence>
<dbReference type="InterPro" id="IPR027417">
    <property type="entry name" value="P-loop_NTPase"/>
</dbReference>
<evidence type="ECO:0000256" key="5">
    <source>
        <dbReference type="ARBA" id="ARBA00022679"/>
    </source>
</evidence>
<evidence type="ECO:0000256" key="13">
    <source>
        <dbReference type="ARBA" id="ARBA00053015"/>
    </source>
</evidence>
<feature type="domain" description="Tyrosine-protein kinase G-rich" evidence="18">
    <location>
        <begin position="378"/>
        <end position="456"/>
    </location>
</feature>
<dbReference type="RefSeq" id="WP_241571042.1">
    <property type="nucleotide sequence ID" value="NZ_JAKUML010000007.1"/>
</dbReference>
<comment type="catalytic activity">
    <reaction evidence="13">
        <text>L-tyrosyl-[protein] + ATP = O-phospho-L-tyrosyl-[protein] + ADP + H(+)</text>
        <dbReference type="Rhea" id="RHEA:10596"/>
        <dbReference type="Rhea" id="RHEA-COMP:10136"/>
        <dbReference type="Rhea" id="RHEA-COMP:20101"/>
        <dbReference type="ChEBI" id="CHEBI:15378"/>
        <dbReference type="ChEBI" id="CHEBI:30616"/>
        <dbReference type="ChEBI" id="CHEBI:46858"/>
        <dbReference type="ChEBI" id="CHEBI:61978"/>
        <dbReference type="ChEBI" id="CHEBI:456216"/>
    </reaction>
</comment>
<evidence type="ECO:0000256" key="2">
    <source>
        <dbReference type="ARBA" id="ARBA00008883"/>
    </source>
</evidence>
<dbReference type="Pfam" id="PF02706">
    <property type="entry name" value="Wzz"/>
    <property type="match status" value="1"/>
</dbReference>
<keyword evidence="9" id="KW-0067">ATP-binding</keyword>
<keyword evidence="3" id="KW-1003">Cell membrane</keyword>
<dbReference type="Proteomes" id="UP001139701">
    <property type="component" value="Unassembled WGS sequence"/>
</dbReference>